<dbReference type="Proteomes" id="UP000298663">
    <property type="component" value="Unassembled WGS sequence"/>
</dbReference>
<dbReference type="EMBL" id="AZBU02000002">
    <property type="protein sequence ID" value="TKR96007.1"/>
    <property type="molecule type" value="Genomic_DNA"/>
</dbReference>
<sequence length="110" mass="12396">MWRRSKHTRSVLCGTVVSSLLYPLPVAFGAIAKGGRLSLLSAAMWLCRKKPNWEMLRAISCPKLTNYPSLILKIGAEMSQHMISSFVTFNVQMLIQRSELQCGTFLDCFI</sequence>
<dbReference type="AlphaFoldDB" id="A0A4U5PHA3"/>
<organism evidence="1 2">
    <name type="scientific">Steinernema carpocapsae</name>
    <name type="common">Entomopathogenic nematode</name>
    <dbReference type="NCBI Taxonomy" id="34508"/>
    <lineage>
        <taxon>Eukaryota</taxon>
        <taxon>Metazoa</taxon>
        <taxon>Ecdysozoa</taxon>
        <taxon>Nematoda</taxon>
        <taxon>Chromadorea</taxon>
        <taxon>Rhabditida</taxon>
        <taxon>Tylenchina</taxon>
        <taxon>Panagrolaimomorpha</taxon>
        <taxon>Strongyloidoidea</taxon>
        <taxon>Steinernematidae</taxon>
        <taxon>Steinernema</taxon>
    </lineage>
</organism>
<reference evidence="1 2" key="1">
    <citation type="journal article" date="2015" name="Genome Biol.">
        <title>Comparative genomics of Steinernema reveals deeply conserved gene regulatory networks.</title>
        <authorList>
            <person name="Dillman A.R."/>
            <person name="Macchietto M."/>
            <person name="Porter C.F."/>
            <person name="Rogers A."/>
            <person name="Williams B."/>
            <person name="Antoshechkin I."/>
            <person name="Lee M.M."/>
            <person name="Goodwin Z."/>
            <person name="Lu X."/>
            <person name="Lewis E.E."/>
            <person name="Goodrich-Blair H."/>
            <person name="Stock S.P."/>
            <person name="Adams B.J."/>
            <person name="Sternberg P.W."/>
            <person name="Mortazavi A."/>
        </authorList>
    </citation>
    <scope>NUCLEOTIDE SEQUENCE [LARGE SCALE GENOMIC DNA]</scope>
    <source>
        <strain evidence="1 2">ALL</strain>
    </source>
</reference>
<evidence type="ECO:0000313" key="2">
    <source>
        <dbReference type="Proteomes" id="UP000298663"/>
    </source>
</evidence>
<name>A0A4U5PHA3_STECR</name>
<evidence type="ECO:0000313" key="1">
    <source>
        <dbReference type="EMBL" id="TKR96007.1"/>
    </source>
</evidence>
<proteinExistence type="predicted"/>
<comment type="caution">
    <text evidence="1">The sequence shown here is derived from an EMBL/GenBank/DDBJ whole genome shotgun (WGS) entry which is preliminary data.</text>
</comment>
<gene>
    <name evidence="1" type="ORF">L596_010090</name>
</gene>
<keyword evidence="2" id="KW-1185">Reference proteome</keyword>
<protein>
    <submittedName>
        <fullName evidence="1">Uncharacterized protein</fullName>
    </submittedName>
</protein>
<accession>A0A4U5PHA3</accession>
<reference evidence="1 2" key="2">
    <citation type="journal article" date="2019" name="G3 (Bethesda)">
        <title>Hybrid Assembly of the Genome of the Entomopathogenic Nematode Steinernema carpocapsae Identifies the X-Chromosome.</title>
        <authorList>
            <person name="Serra L."/>
            <person name="Macchietto M."/>
            <person name="Macias-Munoz A."/>
            <person name="McGill C.J."/>
            <person name="Rodriguez I.M."/>
            <person name="Rodriguez B."/>
            <person name="Murad R."/>
            <person name="Mortazavi A."/>
        </authorList>
    </citation>
    <scope>NUCLEOTIDE SEQUENCE [LARGE SCALE GENOMIC DNA]</scope>
    <source>
        <strain evidence="1 2">ALL</strain>
    </source>
</reference>